<gene>
    <name evidence="3" type="ORF">GCM10009765_74390</name>
</gene>
<feature type="domain" description="HTH iclR-type" evidence="2">
    <location>
        <begin position="19"/>
        <end position="60"/>
    </location>
</feature>
<dbReference type="EMBL" id="BAAANY010000038">
    <property type="protein sequence ID" value="GAA1714517.1"/>
    <property type="molecule type" value="Genomic_DNA"/>
</dbReference>
<dbReference type="InterPro" id="IPR005471">
    <property type="entry name" value="Tscrpt_reg_IclR_N"/>
</dbReference>
<dbReference type="InterPro" id="IPR043129">
    <property type="entry name" value="ATPase_NBD"/>
</dbReference>
<keyword evidence="4" id="KW-1185">Reference proteome</keyword>
<name>A0ABN2IYS3_9ACTN</name>
<dbReference type="InterPro" id="IPR000600">
    <property type="entry name" value="ROK"/>
</dbReference>
<dbReference type="Pfam" id="PF00480">
    <property type="entry name" value="ROK"/>
    <property type="match status" value="1"/>
</dbReference>
<dbReference type="SUPFAM" id="SSF53067">
    <property type="entry name" value="Actin-like ATPase domain"/>
    <property type="match status" value="1"/>
</dbReference>
<evidence type="ECO:0000313" key="3">
    <source>
        <dbReference type="EMBL" id="GAA1714517.1"/>
    </source>
</evidence>
<comment type="similarity">
    <text evidence="1">Belongs to the ROK (NagC/XylR) family.</text>
</comment>
<dbReference type="RefSeq" id="WP_344314778.1">
    <property type="nucleotide sequence ID" value="NZ_BAAANY010000038.1"/>
</dbReference>
<reference evidence="3 4" key="1">
    <citation type="journal article" date="2019" name="Int. J. Syst. Evol. Microbiol.">
        <title>The Global Catalogue of Microorganisms (GCM) 10K type strain sequencing project: providing services to taxonomists for standard genome sequencing and annotation.</title>
        <authorList>
            <consortium name="The Broad Institute Genomics Platform"/>
            <consortium name="The Broad Institute Genome Sequencing Center for Infectious Disease"/>
            <person name="Wu L."/>
            <person name="Ma J."/>
        </authorList>
    </citation>
    <scope>NUCLEOTIDE SEQUENCE [LARGE SCALE GENOMIC DNA]</scope>
    <source>
        <strain evidence="3 4">JCM 14718</strain>
    </source>
</reference>
<proteinExistence type="inferred from homology"/>
<dbReference type="PANTHER" id="PTHR18964">
    <property type="entry name" value="ROK (REPRESSOR, ORF, KINASE) FAMILY"/>
    <property type="match status" value="1"/>
</dbReference>
<accession>A0ABN2IYS3</accession>
<protein>
    <submittedName>
        <fullName evidence="3">ROK family protein</fullName>
    </submittedName>
</protein>
<dbReference type="SUPFAM" id="SSF46785">
    <property type="entry name" value="Winged helix' DNA-binding domain"/>
    <property type="match status" value="1"/>
</dbReference>
<dbReference type="PANTHER" id="PTHR18964:SF149">
    <property type="entry name" value="BIFUNCTIONAL UDP-N-ACETYLGLUCOSAMINE 2-EPIMERASE_N-ACETYLMANNOSAMINE KINASE"/>
    <property type="match status" value="1"/>
</dbReference>
<dbReference type="InterPro" id="IPR036388">
    <property type="entry name" value="WH-like_DNA-bd_sf"/>
</dbReference>
<organism evidence="3 4">
    <name type="scientific">Fodinicola feengrottensis</name>
    <dbReference type="NCBI Taxonomy" id="435914"/>
    <lineage>
        <taxon>Bacteria</taxon>
        <taxon>Bacillati</taxon>
        <taxon>Actinomycetota</taxon>
        <taxon>Actinomycetes</taxon>
        <taxon>Mycobacteriales</taxon>
        <taxon>Fodinicola</taxon>
    </lineage>
</organism>
<evidence type="ECO:0000313" key="4">
    <source>
        <dbReference type="Proteomes" id="UP001500618"/>
    </source>
</evidence>
<comment type="caution">
    <text evidence="3">The sequence shown here is derived from an EMBL/GenBank/DDBJ whole genome shotgun (WGS) entry which is preliminary data.</text>
</comment>
<dbReference type="Gene3D" id="3.30.420.40">
    <property type="match status" value="2"/>
</dbReference>
<dbReference type="InterPro" id="IPR036390">
    <property type="entry name" value="WH_DNA-bd_sf"/>
</dbReference>
<sequence>MSEPSATTPRLLRQLNARKVLGVLSTGEPLTSTELVDATGLTRATVHAVCQDLIELGWAHELENERTTGSYQRGRPSRRFQFNDRAGFVLGIDVGAFKTTAMVADLRGQELARCGLAFADVKVPAAERVDTVDSAALGVLEAAGVPVSSVLAVTVGVAAPVDRNGKVAVSDQFWKIFDIDLGAALRDRHGWLVQMENDANLAALGERWQGVARGVDDLVVLLASERIGSGLLESGRLLHGRRGGAGELAFLRRLEGVGTVDGIASLARQWGTEAVASGEHATVMAGTVTAEMVFAAAAGGDQVALDVLDRLSTRMARIVAAISDLLNPELVVIAGAVAQAAGVLLETIQARLPTFANSPPRLAVSTLGDAVVAIGAIRHALDYVEANRLTFATASGEPNDRFHSRR</sequence>
<dbReference type="Proteomes" id="UP001500618">
    <property type="component" value="Unassembled WGS sequence"/>
</dbReference>
<dbReference type="Pfam" id="PF09339">
    <property type="entry name" value="HTH_IclR"/>
    <property type="match status" value="1"/>
</dbReference>
<evidence type="ECO:0000256" key="1">
    <source>
        <dbReference type="ARBA" id="ARBA00006479"/>
    </source>
</evidence>
<evidence type="ECO:0000259" key="2">
    <source>
        <dbReference type="Pfam" id="PF09339"/>
    </source>
</evidence>
<dbReference type="Gene3D" id="1.10.10.10">
    <property type="entry name" value="Winged helix-like DNA-binding domain superfamily/Winged helix DNA-binding domain"/>
    <property type="match status" value="1"/>
</dbReference>